<evidence type="ECO:0000313" key="2">
    <source>
        <dbReference type="Proteomes" id="UP000023762"/>
    </source>
</evidence>
<gene>
    <name evidence="1" type="ORF">EHF_0783</name>
</gene>
<keyword evidence="2" id="KW-1185">Reference proteome</keyword>
<dbReference type="AlphaFoldDB" id="X5GD02"/>
<dbReference type="Proteomes" id="UP000023762">
    <property type="component" value="Chromosome"/>
</dbReference>
<proteinExistence type="predicted"/>
<protein>
    <submittedName>
        <fullName evidence="1">Uncharacterized protein</fullName>
    </submittedName>
</protein>
<dbReference type="HOGENOM" id="CLU_3343147_0_0_5"/>
<organism evidence="1 2">
    <name type="scientific">Ehrlichia japonica</name>
    <dbReference type="NCBI Taxonomy" id="391036"/>
    <lineage>
        <taxon>Bacteria</taxon>
        <taxon>Pseudomonadati</taxon>
        <taxon>Pseudomonadota</taxon>
        <taxon>Alphaproteobacteria</taxon>
        <taxon>Rickettsiales</taxon>
        <taxon>Anaplasmataceae</taxon>
        <taxon>Ehrlichia</taxon>
    </lineage>
</organism>
<name>X5GD02_9RICK</name>
<accession>X5GD02</accession>
<dbReference type="KEGG" id="ehh:EHF_0783"/>
<evidence type="ECO:0000313" key="1">
    <source>
        <dbReference type="EMBL" id="AHX04962.1"/>
    </source>
</evidence>
<dbReference type="EMBL" id="CP007474">
    <property type="protein sequence ID" value="AHX04962.1"/>
    <property type="molecule type" value="Genomic_DNA"/>
</dbReference>
<sequence length="37" mass="4443">MPQQHYQQVKLSRRINTHIEITTNTPYRYVHSINTCA</sequence>
<reference evidence="1 2" key="1">
    <citation type="submission" date="2014-03" db="EMBL/GenBank/DDBJ databases">
        <title>Sequencing and Comparison of Genomes and Transcriptome Profiles of Human Ehrlichiosis Agents.</title>
        <authorList>
            <person name="Lin M."/>
            <person name="Daugherty S.C."/>
            <person name="Nagaraj S."/>
            <person name="Cheng Z."/>
            <person name="Xiong Q."/>
            <person name="Lin F.-Y."/>
            <person name="Sengamalay N."/>
            <person name="Ott S."/>
            <person name="Godinez A."/>
            <person name="Tallon L.J."/>
            <person name="Sadzewicz L."/>
            <person name="Fraser C.M."/>
            <person name="Dunning Hotopp J.C."/>
            <person name="Rikihisa Y."/>
        </authorList>
    </citation>
    <scope>NUCLEOTIDE SEQUENCE [LARGE SCALE GENOMIC DNA]</scope>
    <source>
        <strain evidence="1 2">HF</strain>
    </source>
</reference>